<keyword evidence="5" id="KW-1185">Reference proteome</keyword>
<dbReference type="InterPro" id="IPR052020">
    <property type="entry name" value="Cyclic_di-GMP/3'3'-cGAMP_PDE"/>
</dbReference>
<reference evidence="5" key="1">
    <citation type="submission" date="2021-04" db="EMBL/GenBank/DDBJ databases">
        <title>A novel Synergistetes isolate from a pyrite-forming mixed culture.</title>
        <authorList>
            <person name="Bunk B."/>
            <person name="Sproer C."/>
            <person name="Spring S."/>
            <person name="Pester M."/>
        </authorList>
    </citation>
    <scope>NUCLEOTIDE SEQUENCE [LARGE SCALE GENOMIC DNA]</scope>
    <source>
        <strain evidence="5">J.5.4.2-T.3.5.2</strain>
    </source>
</reference>
<name>A0A9Q7APK8_9BACT</name>
<organism evidence="4 5">
    <name type="scientific">Aminithiophilus ramosus</name>
    <dbReference type="NCBI Taxonomy" id="3029084"/>
    <lineage>
        <taxon>Bacteria</taxon>
        <taxon>Thermotogati</taxon>
        <taxon>Synergistota</taxon>
        <taxon>Synergistia</taxon>
        <taxon>Synergistales</taxon>
        <taxon>Aminithiophilaceae</taxon>
        <taxon>Aminithiophilus</taxon>
    </lineage>
</organism>
<dbReference type="RefSeq" id="WP_274373811.1">
    <property type="nucleotide sequence ID" value="NZ_CP072943.1"/>
</dbReference>
<gene>
    <name evidence="4" type="ORF">KAR29_01075</name>
</gene>
<dbReference type="PANTHER" id="PTHR45228">
    <property type="entry name" value="CYCLIC DI-GMP PHOSPHODIESTERASE TM_0186-RELATED"/>
    <property type="match status" value="1"/>
</dbReference>
<keyword evidence="1" id="KW-0175">Coiled coil</keyword>
<accession>A0A9Q7APK8</accession>
<keyword evidence="2" id="KW-1133">Transmembrane helix</keyword>
<dbReference type="InterPro" id="IPR003607">
    <property type="entry name" value="HD/PDEase_dom"/>
</dbReference>
<dbReference type="InterPro" id="IPR037522">
    <property type="entry name" value="HD_GYP_dom"/>
</dbReference>
<dbReference type="PANTHER" id="PTHR45228:SF9">
    <property type="entry name" value="3'3'-CGAMP-SPECIFIC PHOSPHODIESTERASE 2"/>
    <property type="match status" value="1"/>
</dbReference>
<evidence type="ECO:0000259" key="3">
    <source>
        <dbReference type="PROSITE" id="PS51832"/>
    </source>
</evidence>
<feature type="coiled-coil region" evidence="1">
    <location>
        <begin position="92"/>
        <end position="119"/>
    </location>
</feature>
<evidence type="ECO:0000313" key="5">
    <source>
        <dbReference type="Proteomes" id="UP000671879"/>
    </source>
</evidence>
<keyword evidence="2" id="KW-0472">Membrane</keyword>
<dbReference type="PROSITE" id="PS51832">
    <property type="entry name" value="HD_GYP"/>
    <property type="match status" value="1"/>
</dbReference>
<evidence type="ECO:0000313" key="4">
    <source>
        <dbReference type="EMBL" id="QTX32567.1"/>
    </source>
</evidence>
<protein>
    <submittedName>
        <fullName evidence="4">HD domain-containing protein</fullName>
    </submittedName>
</protein>
<sequence>MIAESEKSLHTSLLPALLVAFVLLLPPLPASAGGLAPLRLLPEGKGENPFAQESIDGKKLERGLKVIGIGVAGGLFWIVSLRRRVAVRTRQLRSQLERVRQAEGEIARLHAELVRTRSEIAFTLGEVIESRSHETAHHVRRVAAMTEFLALEEGCSAEKAGLVGLASALHDVGKIAVPDAILNKPGRLTAEEFDVVRTHTTMGHRILSACGGGSLFDLAASIALEHHEKWDGSGYPQGLAGEAISPEARLVAIADVFDALAGRRVYKAPWPLDRIVHELIAERGRHFEPAVVDLFLQNLEKILSICRAFPDGSVKDTGEEHLSPSEERTA</sequence>
<dbReference type="Pfam" id="PF13487">
    <property type="entry name" value="HD_5"/>
    <property type="match status" value="1"/>
</dbReference>
<dbReference type="EMBL" id="CP072943">
    <property type="protein sequence ID" value="QTX32567.1"/>
    <property type="molecule type" value="Genomic_DNA"/>
</dbReference>
<dbReference type="AlphaFoldDB" id="A0A9Q7APK8"/>
<dbReference type="Proteomes" id="UP000671879">
    <property type="component" value="Chromosome"/>
</dbReference>
<dbReference type="SMART" id="SM00471">
    <property type="entry name" value="HDc"/>
    <property type="match status" value="1"/>
</dbReference>
<evidence type="ECO:0000256" key="1">
    <source>
        <dbReference type="SAM" id="Coils"/>
    </source>
</evidence>
<feature type="transmembrane region" description="Helical" evidence="2">
    <location>
        <begin position="63"/>
        <end position="81"/>
    </location>
</feature>
<proteinExistence type="predicted"/>
<dbReference type="KEGG" id="aram:KAR29_01075"/>
<keyword evidence="2" id="KW-0812">Transmembrane</keyword>
<dbReference type="SUPFAM" id="SSF109604">
    <property type="entry name" value="HD-domain/PDEase-like"/>
    <property type="match status" value="1"/>
</dbReference>
<dbReference type="CDD" id="cd00077">
    <property type="entry name" value="HDc"/>
    <property type="match status" value="1"/>
</dbReference>
<evidence type="ECO:0000256" key="2">
    <source>
        <dbReference type="SAM" id="Phobius"/>
    </source>
</evidence>
<feature type="domain" description="HD-GYP" evidence="3">
    <location>
        <begin position="113"/>
        <end position="311"/>
    </location>
</feature>
<dbReference type="Gene3D" id="1.10.3210.10">
    <property type="entry name" value="Hypothetical protein af1432"/>
    <property type="match status" value="1"/>
</dbReference>